<feature type="chain" id="PRO_5007506745" description="Glycogen debranching enzyme C-terminal domain-containing protein" evidence="1">
    <location>
        <begin position="25"/>
        <end position="805"/>
    </location>
</feature>
<organism evidence="2 3">
    <name type="scientific">Gemmatimonas phototrophica</name>
    <dbReference type="NCBI Taxonomy" id="1379270"/>
    <lineage>
        <taxon>Bacteria</taxon>
        <taxon>Pseudomonadati</taxon>
        <taxon>Gemmatimonadota</taxon>
        <taxon>Gemmatimonadia</taxon>
        <taxon>Gemmatimonadales</taxon>
        <taxon>Gemmatimonadaceae</taxon>
        <taxon>Gemmatimonas</taxon>
    </lineage>
</organism>
<dbReference type="AlphaFoldDB" id="A0A143BHQ4"/>
<gene>
    <name evidence="2" type="ORF">GEMMAAP_02765</name>
</gene>
<evidence type="ECO:0000313" key="3">
    <source>
        <dbReference type="Proteomes" id="UP000076404"/>
    </source>
</evidence>
<sequence length="805" mass="87808">MSLFAFAVAAQLAAALQPSSSVLAFPEPGLDDSAAYAGYTTRFFRDAERNTLQIYLDRREGRVVHLFANGENESIGFSVRDPRGAAADLQWESAGAQVAKTGRRKTLSYEVRSSASALHLGRFVLGSMRIERDVQYFKEHARPFSEAPYAVPEFVQLLQQVAAQSPAVQRQALVLLRASSVDALRRRVTPSLVAPRAGTAAAAGDASIEQLSLDALDTMRVTITPLRGTALASARSEEVVLRTTSGAPLHFRVTVSTTGRALSPLTRQEIFTDDFLAWAGDMQRRGDATRSRWIERQITGVELLASREKLMAGLPTYATYFGRDMLVSALMMQPIWRPEMSEFVIAAALRKLSAGGEVSHEEALGGQAIREAAAEATALLRAADTARAPRADALRAQALQRLRDRRVTRENYHMVDDEYQLPIMMARYLEDPRVPPARKRTWLLGREGTETRLARMLAALAVVADRSAPYAANPVTENFVAFAPRDATANTYDGAPRWFAQSWRDSGAGYANGKYAMDVNAIYIPHALDAMQRILRALSSIGVLTPRTLTTTPALQRSPTLARYLRDSSALTQARITWQGAMQAFVVRLTPAEVQQRVAARVRAMPAEEQTYWRAFPPSGAGLEFLAVALDSRGAPIGVANSDPATRLFLDGLMGTASVTGAGRAALVRDVSLFARDYPEGLLVPAVGAVVASDAYATPAIWQAFVDDAYHGPKVVWGREVNLFLLGVASHLPLLTQDAASAELLRMAATRVRDAVAASGFRSELWSYAFPNGRPQPVRYGSGGDVQLWSTTDLAVQYVWARLPQ</sequence>
<dbReference type="OrthoDB" id="4494749at2"/>
<evidence type="ECO:0000313" key="2">
    <source>
        <dbReference type="EMBL" id="AMW04052.1"/>
    </source>
</evidence>
<proteinExistence type="predicted"/>
<dbReference type="Proteomes" id="UP000076404">
    <property type="component" value="Chromosome"/>
</dbReference>
<dbReference type="eggNOG" id="ENOG502ZB15">
    <property type="taxonomic scope" value="Bacteria"/>
</dbReference>
<reference evidence="2 3" key="2">
    <citation type="journal article" date="2016" name="Environ. Microbiol. Rep.">
        <title>Metagenomic evidence for the presence of phototrophic Gemmatimonadetes bacteria in diverse environments.</title>
        <authorList>
            <person name="Zeng Y."/>
            <person name="Baumbach J."/>
            <person name="Barbosa E.G."/>
            <person name="Azevedo V."/>
            <person name="Zhang C."/>
            <person name="Koblizek M."/>
        </authorList>
    </citation>
    <scope>NUCLEOTIDE SEQUENCE [LARGE SCALE GENOMIC DNA]</scope>
    <source>
        <strain evidence="2 3">AP64</strain>
    </source>
</reference>
<keyword evidence="3" id="KW-1185">Reference proteome</keyword>
<dbReference type="EMBL" id="CP011454">
    <property type="protein sequence ID" value="AMW04052.1"/>
    <property type="molecule type" value="Genomic_DNA"/>
</dbReference>
<dbReference type="KEGG" id="gph:GEMMAAP_02765"/>
<reference evidence="2 3" key="1">
    <citation type="journal article" date="2014" name="Proc. Natl. Acad. Sci. U.S.A.">
        <title>Functional type 2 photosynthetic reaction centers found in the rare bacterial phylum Gemmatimonadetes.</title>
        <authorList>
            <person name="Zeng Y."/>
            <person name="Feng F."/>
            <person name="Medova H."/>
            <person name="Dean J."/>
            <person name="Koblizek M."/>
        </authorList>
    </citation>
    <scope>NUCLEOTIDE SEQUENCE [LARGE SCALE GENOMIC DNA]</scope>
    <source>
        <strain evidence="2 3">AP64</strain>
    </source>
</reference>
<accession>A0A143BHQ4</accession>
<protein>
    <recommendedName>
        <fullName evidence="4">Glycogen debranching enzyme C-terminal domain-containing protein</fullName>
    </recommendedName>
</protein>
<keyword evidence="1" id="KW-0732">Signal</keyword>
<dbReference type="RefSeq" id="WP_043580190.1">
    <property type="nucleotide sequence ID" value="NZ_CP011454.1"/>
</dbReference>
<evidence type="ECO:0008006" key="4">
    <source>
        <dbReference type="Google" id="ProtNLM"/>
    </source>
</evidence>
<name>A0A143BHQ4_9BACT</name>
<evidence type="ECO:0000256" key="1">
    <source>
        <dbReference type="SAM" id="SignalP"/>
    </source>
</evidence>
<feature type="signal peptide" evidence="1">
    <location>
        <begin position="1"/>
        <end position="24"/>
    </location>
</feature>
<dbReference type="STRING" id="1379270.GEMMAAP_02765"/>